<dbReference type="Proteomes" id="UP001153555">
    <property type="component" value="Unassembled WGS sequence"/>
</dbReference>
<proteinExistence type="predicted"/>
<dbReference type="EMBL" id="CACSLK010018884">
    <property type="protein sequence ID" value="CAA0819295.1"/>
    <property type="molecule type" value="Genomic_DNA"/>
</dbReference>
<accession>A0A9N7N2S9</accession>
<comment type="caution">
    <text evidence="1">The sequence shown here is derived from an EMBL/GenBank/DDBJ whole genome shotgun (WGS) entry which is preliminary data.</text>
</comment>
<feature type="non-terminal residue" evidence="1">
    <location>
        <position position="149"/>
    </location>
</feature>
<evidence type="ECO:0000313" key="1">
    <source>
        <dbReference type="EMBL" id="CAA0819295.1"/>
    </source>
</evidence>
<name>A0A9N7N2S9_STRHE</name>
<dbReference type="AlphaFoldDB" id="A0A9N7N2S9"/>
<gene>
    <name evidence="1" type="ORF">SHERM_17798</name>
</gene>
<reference evidence="1" key="1">
    <citation type="submission" date="2019-12" db="EMBL/GenBank/DDBJ databases">
        <authorList>
            <person name="Scholes J."/>
        </authorList>
    </citation>
    <scope>NUCLEOTIDE SEQUENCE</scope>
</reference>
<organism evidence="1 2">
    <name type="scientific">Striga hermonthica</name>
    <name type="common">Purple witchweed</name>
    <name type="synonym">Buchnera hermonthica</name>
    <dbReference type="NCBI Taxonomy" id="68872"/>
    <lineage>
        <taxon>Eukaryota</taxon>
        <taxon>Viridiplantae</taxon>
        <taxon>Streptophyta</taxon>
        <taxon>Embryophyta</taxon>
        <taxon>Tracheophyta</taxon>
        <taxon>Spermatophyta</taxon>
        <taxon>Magnoliopsida</taxon>
        <taxon>eudicotyledons</taxon>
        <taxon>Gunneridae</taxon>
        <taxon>Pentapetalae</taxon>
        <taxon>asterids</taxon>
        <taxon>lamiids</taxon>
        <taxon>Lamiales</taxon>
        <taxon>Orobanchaceae</taxon>
        <taxon>Buchnereae</taxon>
        <taxon>Striga</taxon>
    </lineage>
</organism>
<keyword evidence="2" id="KW-1185">Reference proteome</keyword>
<sequence length="149" mass="16757">NMVVCPLNDFLCLTSTYSPSDSESGKNLHYYENYDSGGSNDSANPSTCNDPVHLLAMEKCIQAAKVMKNLRAQIKSLKMNVHHVDTDKDVEYIKKELQNMREINGKLNDQLTSSFTHEKEVELQSALARTVILENGLKTFKQASSEKDQ</sequence>
<feature type="non-terminal residue" evidence="1">
    <location>
        <position position="1"/>
    </location>
</feature>
<protein>
    <submittedName>
        <fullName evidence="1">Uncharacterized protein</fullName>
    </submittedName>
</protein>
<evidence type="ECO:0000313" key="2">
    <source>
        <dbReference type="Proteomes" id="UP001153555"/>
    </source>
</evidence>